<dbReference type="InterPro" id="IPR035965">
    <property type="entry name" value="PAS-like_dom_sf"/>
</dbReference>
<evidence type="ECO:0000313" key="15">
    <source>
        <dbReference type="EMBL" id="VAX32814.1"/>
    </source>
</evidence>
<dbReference type="SMART" id="SM00091">
    <property type="entry name" value="PAS"/>
    <property type="match status" value="1"/>
</dbReference>
<dbReference type="PRINTS" id="PR00344">
    <property type="entry name" value="BCTRLSENSOR"/>
</dbReference>
<dbReference type="InterPro" id="IPR005467">
    <property type="entry name" value="His_kinase_dom"/>
</dbReference>
<gene>
    <name evidence="15" type="ORF">MNBD_NITROSPIRAE03-1567</name>
</gene>
<proteinExistence type="predicted"/>
<evidence type="ECO:0000259" key="14">
    <source>
        <dbReference type="PROSITE" id="PS50112"/>
    </source>
</evidence>
<dbReference type="SUPFAM" id="SSF55874">
    <property type="entry name" value="ATPase domain of HSP90 chaperone/DNA topoisomerase II/histidine kinase"/>
    <property type="match status" value="1"/>
</dbReference>
<dbReference type="EC" id="2.7.13.3" evidence="3"/>
<evidence type="ECO:0000256" key="3">
    <source>
        <dbReference type="ARBA" id="ARBA00012438"/>
    </source>
</evidence>
<dbReference type="PROSITE" id="PS50109">
    <property type="entry name" value="HIS_KIN"/>
    <property type="match status" value="1"/>
</dbReference>
<keyword evidence="10" id="KW-0902">Two-component regulatory system</keyword>
<evidence type="ECO:0000256" key="9">
    <source>
        <dbReference type="ARBA" id="ARBA00022840"/>
    </source>
</evidence>
<dbReference type="GO" id="GO:0005886">
    <property type="term" value="C:plasma membrane"/>
    <property type="evidence" value="ECO:0007669"/>
    <property type="project" value="UniProtKB-SubCell"/>
</dbReference>
<evidence type="ECO:0000256" key="8">
    <source>
        <dbReference type="ARBA" id="ARBA00022777"/>
    </source>
</evidence>
<dbReference type="CDD" id="cd00082">
    <property type="entry name" value="HisKA"/>
    <property type="match status" value="1"/>
</dbReference>
<feature type="coiled-coil region" evidence="12">
    <location>
        <begin position="54"/>
        <end position="81"/>
    </location>
</feature>
<evidence type="ECO:0000256" key="10">
    <source>
        <dbReference type="ARBA" id="ARBA00023012"/>
    </source>
</evidence>
<dbReference type="GO" id="GO:0000155">
    <property type="term" value="F:phosphorelay sensor kinase activity"/>
    <property type="evidence" value="ECO:0007669"/>
    <property type="project" value="InterPro"/>
</dbReference>
<evidence type="ECO:0000256" key="5">
    <source>
        <dbReference type="ARBA" id="ARBA00022553"/>
    </source>
</evidence>
<dbReference type="EMBL" id="UOGI01000153">
    <property type="protein sequence ID" value="VAX32814.1"/>
    <property type="molecule type" value="Genomic_DNA"/>
</dbReference>
<reference evidence="15" key="1">
    <citation type="submission" date="2018-06" db="EMBL/GenBank/DDBJ databases">
        <authorList>
            <person name="Zhirakovskaya E."/>
        </authorList>
    </citation>
    <scope>NUCLEOTIDE SEQUENCE</scope>
</reference>
<accession>A0A3B1D9L5</accession>
<evidence type="ECO:0000256" key="11">
    <source>
        <dbReference type="ARBA" id="ARBA00023136"/>
    </source>
</evidence>
<protein>
    <recommendedName>
        <fullName evidence="3">histidine kinase</fullName>
        <ecNumber evidence="3">2.7.13.3</ecNumber>
    </recommendedName>
</protein>
<organism evidence="15">
    <name type="scientific">hydrothermal vent metagenome</name>
    <dbReference type="NCBI Taxonomy" id="652676"/>
    <lineage>
        <taxon>unclassified sequences</taxon>
        <taxon>metagenomes</taxon>
        <taxon>ecological metagenomes</taxon>
    </lineage>
</organism>
<dbReference type="FunFam" id="3.30.565.10:FF:000023">
    <property type="entry name" value="PAS domain-containing sensor histidine kinase"/>
    <property type="match status" value="1"/>
</dbReference>
<dbReference type="InterPro" id="IPR050351">
    <property type="entry name" value="BphY/WalK/GraS-like"/>
</dbReference>
<dbReference type="Pfam" id="PF08448">
    <property type="entry name" value="PAS_4"/>
    <property type="match status" value="1"/>
</dbReference>
<dbReference type="PANTHER" id="PTHR45453:SF1">
    <property type="entry name" value="PHOSPHATE REGULON SENSOR PROTEIN PHOR"/>
    <property type="match status" value="1"/>
</dbReference>
<dbReference type="InterPro" id="IPR036890">
    <property type="entry name" value="HATPase_C_sf"/>
</dbReference>
<dbReference type="SUPFAM" id="SSF47384">
    <property type="entry name" value="Homodimeric domain of signal transducing histidine kinase"/>
    <property type="match status" value="1"/>
</dbReference>
<dbReference type="GO" id="GO:0004721">
    <property type="term" value="F:phosphoprotein phosphatase activity"/>
    <property type="evidence" value="ECO:0007669"/>
    <property type="project" value="TreeGrafter"/>
</dbReference>
<dbReference type="InterPro" id="IPR003594">
    <property type="entry name" value="HATPase_dom"/>
</dbReference>
<evidence type="ECO:0000256" key="12">
    <source>
        <dbReference type="SAM" id="Coils"/>
    </source>
</evidence>
<dbReference type="Gene3D" id="3.30.565.10">
    <property type="entry name" value="Histidine kinase-like ATPase, C-terminal domain"/>
    <property type="match status" value="1"/>
</dbReference>
<dbReference type="InterPro" id="IPR013656">
    <property type="entry name" value="PAS_4"/>
</dbReference>
<evidence type="ECO:0000256" key="2">
    <source>
        <dbReference type="ARBA" id="ARBA00004236"/>
    </source>
</evidence>
<dbReference type="SUPFAM" id="SSF55785">
    <property type="entry name" value="PYP-like sensor domain (PAS domain)"/>
    <property type="match status" value="1"/>
</dbReference>
<dbReference type="InterPro" id="IPR003661">
    <property type="entry name" value="HisK_dim/P_dom"/>
</dbReference>
<dbReference type="CDD" id="cd00130">
    <property type="entry name" value="PAS"/>
    <property type="match status" value="1"/>
</dbReference>
<dbReference type="Pfam" id="PF02518">
    <property type="entry name" value="HATPase_c"/>
    <property type="match status" value="1"/>
</dbReference>
<dbReference type="PANTHER" id="PTHR45453">
    <property type="entry name" value="PHOSPHATE REGULON SENSOR PROTEIN PHOR"/>
    <property type="match status" value="1"/>
</dbReference>
<dbReference type="AlphaFoldDB" id="A0A3B1D9L5"/>
<evidence type="ECO:0000259" key="13">
    <source>
        <dbReference type="PROSITE" id="PS50109"/>
    </source>
</evidence>
<keyword evidence="9" id="KW-0067">ATP-binding</keyword>
<comment type="catalytic activity">
    <reaction evidence="1">
        <text>ATP + protein L-histidine = ADP + protein N-phospho-L-histidine.</text>
        <dbReference type="EC" id="2.7.13.3"/>
    </reaction>
</comment>
<dbReference type="Gene3D" id="1.10.287.130">
    <property type="match status" value="1"/>
</dbReference>
<dbReference type="Pfam" id="PF00512">
    <property type="entry name" value="HisKA"/>
    <property type="match status" value="1"/>
</dbReference>
<keyword evidence="7" id="KW-0547">Nucleotide-binding</keyword>
<keyword evidence="6 15" id="KW-0808">Transferase</keyword>
<keyword evidence="12" id="KW-0175">Coiled coil</keyword>
<dbReference type="GO" id="GO:0016036">
    <property type="term" value="P:cellular response to phosphate starvation"/>
    <property type="evidence" value="ECO:0007669"/>
    <property type="project" value="TreeGrafter"/>
</dbReference>
<dbReference type="InterPro" id="IPR036097">
    <property type="entry name" value="HisK_dim/P_sf"/>
</dbReference>
<evidence type="ECO:0000256" key="6">
    <source>
        <dbReference type="ARBA" id="ARBA00022679"/>
    </source>
</evidence>
<keyword evidence="11" id="KW-0472">Membrane</keyword>
<dbReference type="InterPro" id="IPR000014">
    <property type="entry name" value="PAS"/>
</dbReference>
<evidence type="ECO:0000256" key="7">
    <source>
        <dbReference type="ARBA" id="ARBA00022741"/>
    </source>
</evidence>
<keyword evidence="4" id="KW-1003">Cell membrane</keyword>
<dbReference type="PROSITE" id="PS50112">
    <property type="entry name" value="PAS"/>
    <property type="match status" value="1"/>
</dbReference>
<evidence type="ECO:0000256" key="1">
    <source>
        <dbReference type="ARBA" id="ARBA00000085"/>
    </source>
</evidence>
<dbReference type="Gene3D" id="3.30.450.20">
    <property type="entry name" value="PAS domain"/>
    <property type="match status" value="1"/>
</dbReference>
<keyword evidence="5" id="KW-0597">Phosphoprotein</keyword>
<dbReference type="SMART" id="SM00388">
    <property type="entry name" value="HisKA"/>
    <property type="match status" value="1"/>
</dbReference>
<evidence type="ECO:0000256" key="4">
    <source>
        <dbReference type="ARBA" id="ARBA00022475"/>
    </source>
</evidence>
<comment type="subcellular location">
    <subcellularLocation>
        <location evidence="2">Cell membrane</location>
    </subcellularLocation>
</comment>
<dbReference type="SMART" id="SM00387">
    <property type="entry name" value="HATPase_c"/>
    <property type="match status" value="1"/>
</dbReference>
<dbReference type="GO" id="GO:0005524">
    <property type="term" value="F:ATP binding"/>
    <property type="evidence" value="ECO:0007669"/>
    <property type="project" value="UniProtKB-KW"/>
</dbReference>
<dbReference type="NCBIfam" id="TIGR00229">
    <property type="entry name" value="sensory_box"/>
    <property type="match status" value="1"/>
</dbReference>
<feature type="domain" description="PAS" evidence="14">
    <location>
        <begin position="74"/>
        <end position="146"/>
    </location>
</feature>
<feature type="domain" description="Histidine kinase" evidence="13">
    <location>
        <begin position="207"/>
        <end position="424"/>
    </location>
</feature>
<sequence length="435" mass="49183">MLPLSLLLILYLLIKDLYLNRKIKEVTDFIRELSEGNLRKRLFPRKGEKFSGIVLGLNRIAESFEEKIHEANEQKNRLESTLKNLPDGIVLLDNNGVVRFVNPALEALFNVKSSKLRGRGLNEVIRVPELTELIEIIRMDRSLKKEAFIEPIDKHLLIKAIPFFGNSITEDKANFPAGREYTGAMIVFRDITEGKRTDETRRDFVANVSHELKTPITAIRGFTETLLDGAIEDRNDAVRFLNTIKSHSERMDRLIGDLIKLSRIEFGAMPLETRPLQLEPLIDDVFKGFETLCREKGISLEKDMQKGCTGIEADPHRLIQILTNLIDNAVKFTESGRVTVKAERQSPGYTISVEDTGVGIPKRYLLRLGERFFRVDPSRSRELGGTGLGLAIVKHLVKAHGWEMKIESEEGKGTAVRILLPESEPAEEKLSNCSA</sequence>
<name>A0A3B1D9L5_9ZZZZ</name>
<dbReference type="FunFam" id="1.10.287.130:FF:000008">
    <property type="entry name" value="Two-component sensor histidine kinase"/>
    <property type="match status" value="1"/>
</dbReference>
<dbReference type="InterPro" id="IPR004358">
    <property type="entry name" value="Sig_transdc_His_kin-like_C"/>
</dbReference>
<keyword evidence="8" id="KW-0418">Kinase</keyword>